<evidence type="ECO:0000256" key="3">
    <source>
        <dbReference type="ARBA" id="ARBA00022801"/>
    </source>
</evidence>
<evidence type="ECO:0000313" key="7">
    <source>
        <dbReference type="EMBL" id="MFC0269386.1"/>
    </source>
</evidence>
<dbReference type="PANTHER" id="PTHR11717:SF7">
    <property type="entry name" value="LOW MOLECULAR WEIGHT PHOSPHOTYROSINE PROTEIN PHOSPHATASE"/>
    <property type="match status" value="1"/>
</dbReference>
<keyword evidence="3" id="KW-0378">Hydrolase</keyword>
<comment type="caution">
    <text evidence="7">The sequence shown here is derived from an EMBL/GenBank/DDBJ whole genome shotgun (WGS) entry which is preliminary data.</text>
</comment>
<dbReference type="CDD" id="cd16343">
    <property type="entry name" value="LMWPTP"/>
    <property type="match status" value="1"/>
</dbReference>
<dbReference type="PRINTS" id="PR00719">
    <property type="entry name" value="LMWPTPASE"/>
</dbReference>
<dbReference type="PANTHER" id="PTHR11717">
    <property type="entry name" value="LOW MOLECULAR WEIGHT PROTEIN TYROSINE PHOSPHATASE"/>
    <property type="match status" value="1"/>
</dbReference>
<comment type="similarity">
    <text evidence="1">Belongs to the low molecular weight phosphotyrosine protein phosphatase family.</text>
</comment>
<sequence>MIRILFVCLGNICRSPMAEGLMRRRLELEGLEDQLELDSCGVGDYHAGDPPDPRARREAQRRGADIEALRARRLRRDDFERFDYLLCMDDSNLEALRAMAPPESRAHVGLLLDFAPSRGEREIDDPWFGGADNFTRVADQLEAACDGLLDHLRGQGRLH</sequence>
<name>A0ABV6G6V6_9GAMM</name>
<evidence type="ECO:0000256" key="2">
    <source>
        <dbReference type="ARBA" id="ARBA00013064"/>
    </source>
</evidence>
<feature type="domain" description="Phosphotyrosine protein phosphatase I" evidence="6">
    <location>
        <begin position="2"/>
        <end position="151"/>
    </location>
</feature>
<organism evidence="7 8">
    <name type="scientific">Kushneria aurantia</name>
    <dbReference type="NCBI Taxonomy" id="504092"/>
    <lineage>
        <taxon>Bacteria</taxon>
        <taxon>Pseudomonadati</taxon>
        <taxon>Pseudomonadota</taxon>
        <taxon>Gammaproteobacteria</taxon>
        <taxon>Oceanospirillales</taxon>
        <taxon>Halomonadaceae</taxon>
        <taxon>Kushneria</taxon>
    </lineage>
</organism>
<reference evidence="7 8" key="1">
    <citation type="submission" date="2024-09" db="EMBL/GenBank/DDBJ databases">
        <authorList>
            <person name="Sun Q."/>
            <person name="Mori K."/>
        </authorList>
    </citation>
    <scope>NUCLEOTIDE SEQUENCE [LARGE SCALE GENOMIC DNA]</scope>
    <source>
        <strain evidence="7 8">CCM 7415</strain>
    </source>
</reference>
<dbReference type="EMBL" id="JBHLVX010000058">
    <property type="protein sequence ID" value="MFC0269386.1"/>
    <property type="molecule type" value="Genomic_DNA"/>
</dbReference>
<dbReference type="InterPro" id="IPR017867">
    <property type="entry name" value="Tyr_phospatase_low_mol_wt"/>
</dbReference>
<dbReference type="SMART" id="SM00226">
    <property type="entry name" value="LMWPc"/>
    <property type="match status" value="1"/>
</dbReference>
<dbReference type="Pfam" id="PF01451">
    <property type="entry name" value="LMWPc"/>
    <property type="match status" value="1"/>
</dbReference>
<proteinExistence type="inferred from homology"/>
<dbReference type="InterPro" id="IPR023485">
    <property type="entry name" value="Ptyr_pPase"/>
</dbReference>
<dbReference type="Proteomes" id="UP001589814">
    <property type="component" value="Unassembled WGS sequence"/>
</dbReference>
<dbReference type="InterPro" id="IPR036196">
    <property type="entry name" value="Ptyr_pPase_sf"/>
</dbReference>
<keyword evidence="4" id="KW-0904">Protein phosphatase</keyword>
<feature type="compositionally biased region" description="Basic and acidic residues" evidence="5">
    <location>
        <begin position="46"/>
        <end position="62"/>
    </location>
</feature>
<keyword evidence="8" id="KW-1185">Reference proteome</keyword>
<dbReference type="RefSeq" id="WP_019951628.1">
    <property type="nucleotide sequence ID" value="NZ_JBHLVX010000058.1"/>
</dbReference>
<accession>A0ABV6G6V6</accession>
<dbReference type="SUPFAM" id="SSF52788">
    <property type="entry name" value="Phosphotyrosine protein phosphatases I"/>
    <property type="match status" value="1"/>
</dbReference>
<evidence type="ECO:0000256" key="5">
    <source>
        <dbReference type="SAM" id="MobiDB-lite"/>
    </source>
</evidence>
<feature type="region of interest" description="Disordered" evidence="5">
    <location>
        <begin position="42"/>
        <end position="62"/>
    </location>
</feature>
<evidence type="ECO:0000256" key="4">
    <source>
        <dbReference type="ARBA" id="ARBA00022912"/>
    </source>
</evidence>
<evidence type="ECO:0000256" key="1">
    <source>
        <dbReference type="ARBA" id="ARBA00011063"/>
    </source>
</evidence>
<evidence type="ECO:0000313" key="8">
    <source>
        <dbReference type="Proteomes" id="UP001589814"/>
    </source>
</evidence>
<gene>
    <name evidence="7" type="ORF">ACFFHW_15560</name>
</gene>
<evidence type="ECO:0000259" key="6">
    <source>
        <dbReference type="SMART" id="SM00226"/>
    </source>
</evidence>
<dbReference type="InterPro" id="IPR050438">
    <property type="entry name" value="LMW_PTPase"/>
</dbReference>
<dbReference type="EC" id="3.1.3.48" evidence="2"/>
<protein>
    <recommendedName>
        <fullName evidence="2">protein-tyrosine-phosphatase</fullName>
        <ecNumber evidence="2">3.1.3.48</ecNumber>
    </recommendedName>
</protein>
<dbReference type="Gene3D" id="3.40.50.2300">
    <property type="match status" value="1"/>
</dbReference>